<sequence>AALRCGVARCASVPGTAFVKPRTEVKNWRGKRWLSPLLGNKPIAPRRHRPTSATLATDASMCGCGALVFKDSGEVCVAGGAWGREPHCISQGEGRAVSLTLSSFAEAMLKNVHICIDNATAMNIMKKGNAHSDALVRESSLIDKALQEQDVQSSCAHIASTEKPADGISCGNGLRNLDVAKGWRMRMGAQKASWQTLSRFPLSLVVDSGTVIKS</sequence>
<dbReference type="GO" id="GO:0004523">
    <property type="term" value="F:RNA-DNA hybrid ribonuclease activity"/>
    <property type="evidence" value="ECO:0007669"/>
    <property type="project" value="InterPro"/>
</dbReference>
<dbReference type="AlphaFoldDB" id="G0U0V1"/>
<protein>
    <recommendedName>
        <fullName evidence="1">RNase H type-1 domain-containing protein</fullName>
    </recommendedName>
</protein>
<proteinExistence type="predicted"/>
<dbReference type="VEuPathDB" id="TriTrypDB:TvY486_0803125"/>
<dbReference type="Pfam" id="PF13456">
    <property type="entry name" value="RVT_3"/>
    <property type="match status" value="1"/>
</dbReference>
<name>G0U0V1_TRYVY</name>
<dbReference type="InterPro" id="IPR002156">
    <property type="entry name" value="RNaseH_domain"/>
</dbReference>
<feature type="non-terminal residue" evidence="2">
    <location>
        <position position="1"/>
    </location>
</feature>
<evidence type="ECO:0000259" key="1">
    <source>
        <dbReference type="Pfam" id="PF13456"/>
    </source>
</evidence>
<accession>G0U0V1</accession>
<organism evidence="2">
    <name type="scientific">Trypanosoma vivax (strain Y486)</name>
    <dbReference type="NCBI Taxonomy" id="1055687"/>
    <lineage>
        <taxon>Eukaryota</taxon>
        <taxon>Discoba</taxon>
        <taxon>Euglenozoa</taxon>
        <taxon>Kinetoplastea</taxon>
        <taxon>Metakinetoplastina</taxon>
        <taxon>Trypanosomatida</taxon>
        <taxon>Trypanosomatidae</taxon>
        <taxon>Trypanosoma</taxon>
        <taxon>Duttonella</taxon>
    </lineage>
</organism>
<reference evidence="2" key="1">
    <citation type="journal article" date="2012" name="Proc. Natl. Acad. Sci. U.S.A.">
        <title>Antigenic diversity is generated by distinct evolutionary mechanisms in African trypanosome species.</title>
        <authorList>
            <person name="Jackson A.P."/>
            <person name="Berry A."/>
            <person name="Aslett M."/>
            <person name="Allison H.C."/>
            <person name="Burton P."/>
            <person name="Vavrova-Anderson J."/>
            <person name="Brown R."/>
            <person name="Browne H."/>
            <person name="Corton N."/>
            <person name="Hauser H."/>
            <person name="Gamble J."/>
            <person name="Gilderthorp R."/>
            <person name="Marcello L."/>
            <person name="McQuillan J."/>
            <person name="Otto T.D."/>
            <person name="Quail M.A."/>
            <person name="Sanders M.J."/>
            <person name="van Tonder A."/>
            <person name="Ginger M.L."/>
            <person name="Field M.C."/>
            <person name="Barry J.D."/>
            <person name="Hertz-Fowler C."/>
            <person name="Berriman M."/>
        </authorList>
    </citation>
    <scope>NUCLEOTIDE SEQUENCE</scope>
    <source>
        <strain evidence="2">Y486</strain>
    </source>
</reference>
<evidence type="ECO:0000313" key="2">
    <source>
        <dbReference type="EMBL" id="CCC49704.1"/>
    </source>
</evidence>
<dbReference type="EMBL" id="HE573024">
    <property type="protein sequence ID" value="CCC49704.1"/>
    <property type="molecule type" value="Genomic_DNA"/>
</dbReference>
<gene>
    <name evidence="2" type="ORF">TVY486_0803125</name>
</gene>
<dbReference type="GO" id="GO:0003676">
    <property type="term" value="F:nucleic acid binding"/>
    <property type="evidence" value="ECO:0007669"/>
    <property type="project" value="InterPro"/>
</dbReference>
<feature type="domain" description="RNase H type-1" evidence="1">
    <location>
        <begin position="58"/>
        <end position="138"/>
    </location>
</feature>